<dbReference type="PANTHER" id="PTHR12984:SF6">
    <property type="entry name" value="SCY1-LIKE PROTEIN 2"/>
    <property type="match status" value="1"/>
</dbReference>
<dbReference type="Pfam" id="PF07714">
    <property type="entry name" value="PK_Tyr_Ser-Thr"/>
    <property type="match status" value="1"/>
</dbReference>
<evidence type="ECO:0000313" key="3">
    <source>
        <dbReference type="Proteomes" id="UP000654075"/>
    </source>
</evidence>
<gene>
    <name evidence="2" type="ORF">PGLA1383_LOCUS23661</name>
</gene>
<proteinExistence type="predicted"/>
<evidence type="ECO:0000259" key="1">
    <source>
        <dbReference type="PROSITE" id="PS50011"/>
    </source>
</evidence>
<dbReference type="EMBL" id="CAJNNV010017975">
    <property type="protein sequence ID" value="CAE8605549.1"/>
    <property type="molecule type" value="Genomic_DNA"/>
</dbReference>
<feature type="non-terminal residue" evidence="2">
    <location>
        <position position="1"/>
    </location>
</feature>
<dbReference type="Gene3D" id="3.30.200.20">
    <property type="entry name" value="Phosphorylase Kinase, domain 1"/>
    <property type="match status" value="1"/>
</dbReference>
<dbReference type="GO" id="GO:0004672">
    <property type="term" value="F:protein kinase activity"/>
    <property type="evidence" value="ECO:0007669"/>
    <property type="project" value="InterPro"/>
</dbReference>
<reference evidence="2" key="1">
    <citation type="submission" date="2021-02" db="EMBL/GenBank/DDBJ databases">
        <authorList>
            <person name="Dougan E. K."/>
            <person name="Rhodes N."/>
            <person name="Thang M."/>
            <person name="Chan C."/>
        </authorList>
    </citation>
    <scope>NUCLEOTIDE SEQUENCE</scope>
</reference>
<evidence type="ECO:0000313" key="2">
    <source>
        <dbReference type="EMBL" id="CAE8605549.1"/>
    </source>
</evidence>
<dbReference type="GO" id="GO:0005524">
    <property type="term" value="F:ATP binding"/>
    <property type="evidence" value="ECO:0007669"/>
    <property type="project" value="InterPro"/>
</dbReference>
<sequence>MGNKILTQYDVNKEPCYYSAELKWRLHSASFKEKPDEKLTIFLFERKVIEKYAKNAKEQILDVLKKDATCLQRLRHPHILSVLEALTEERSTLAFATKPVVGTVSQLLENNRHELSNLEMKCGLLDVAEAMQFLHQDAKTAHLGLSPHAIFIDPQGKWLLGSLGHSISGVQWGQLIDCPFGFNSGEAPGNLSFEPPARYAAPEMCALPAKCG</sequence>
<dbReference type="InterPro" id="IPR001245">
    <property type="entry name" value="Ser-Thr/Tyr_kinase_cat_dom"/>
</dbReference>
<dbReference type="OrthoDB" id="427685at2759"/>
<feature type="domain" description="Protein kinase" evidence="1">
    <location>
        <begin position="1"/>
        <end position="212"/>
    </location>
</feature>
<dbReference type="InterPro" id="IPR011009">
    <property type="entry name" value="Kinase-like_dom_sf"/>
</dbReference>
<dbReference type="PANTHER" id="PTHR12984">
    <property type="entry name" value="SCY1-RELATED S/T PROTEIN KINASE-LIKE"/>
    <property type="match status" value="1"/>
</dbReference>
<dbReference type="Proteomes" id="UP000654075">
    <property type="component" value="Unassembled WGS sequence"/>
</dbReference>
<dbReference type="AlphaFoldDB" id="A0A813F2J6"/>
<protein>
    <recommendedName>
        <fullName evidence="1">Protein kinase domain-containing protein</fullName>
    </recommendedName>
</protein>
<name>A0A813F2J6_POLGL</name>
<keyword evidence="3" id="KW-1185">Reference proteome</keyword>
<dbReference type="SUPFAM" id="SSF56112">
    <property type="entry name" value="Protein kinase-like (PK-like)"/>
    <property type="match status" value="1"/>
</dbReference>
<dbReference type="InterPro" id="IPR000719">
    <property type="entry name" value="Prot_kinase_dom"/>
</dbReference>
<dbReference type="InterPro" id="IPR051177">
    <property type="entry name" value="CIK-Related_Protein"/>
</dbReference>
<dbReference type="PROSITE" id="PS50011">
    <property type="entry name" value="PROTEIN_KINASE_DOM"/>
    <property type="match status" value="1"/>
</dbReference>
<dbReference type="Gene3D" id="1.10.510.10">
    <property type="entry name" value="Transferase(Phosphotransferase) domain 1"/>
    <property type="match status" value="1"/>
</dbReference>
<accession>A0A813F2J6</accession>
<dbReference type="OMA" id="CWICAGI"/>
<comment type="caution">
    <text evidence="2">The sequence shown here is derived from an EMBL/GenBank/DDBJ whole genome shotgun (WGS) entry which is preliminary data.</text>
</comment>
<organism evidence="2 3">
    <name type="scientific">Polarella glacialis</name>
    <name type="common">Dinoflagellate</name>
    <dbReference type="NCBI Taxonomy" id="89957"/>
    <lineage>
        <taxon>Eukaryota</taxon>
        <taxon>Sar</taxon>
        <taxon>Alveolata</taxon>
        <taxon>Dinophyceae</taxon>
        <taxon>Suessiales</taxon>
        <taxon>Suessiaceae</taxon>
        <taxon>Polarella</taxon>
    </lineage>
</organism>